<comment type="cofactor">
    <cofactor evidence="1">
        <name>L-ascorbate</name>
        <dbReference type="ChEBI" id="CHEBI:38290"/>
    </cofactor>
</comment>
<dbReference type="SMART" id="SM00702">
    <property type="entry name" value="P4Hc"/>
    <property type="match status" value="1"/>
</dbReference>
<evidence type="ECO:0000256" key="1">
    <source>
        <dbReference type="ARBA" id="ARBA00001961"/>
    </source>
</evidence>
<keyword evidence="3" id="KW-0223">Dioxygenase</keyword>
<comment type="caution">
    <text evidence="9">The sequence shown here is derived from an EMBL/GenBank/DDBJ whole genome shotgun (WGS) entry which is preliminary data.</text>
</comment>
<name>A0A151GA91_DRECN</name>
<dbReference type="GO" id="GO:0004656">
    <property type="term" value="F:procollagen-proline 4-dioxygenase activity"/>
    <property type="evidence" value="ECO:0007669"/>
    <property type="project" value="TreeGrafter"/>
</dbReference>
<dbReference type="InterPro" id="IPR045054">
    <property type="entry name" value="P4HA-like"/>
</dbReference>
<reference evidence="9 10" key="1">
    <citation type="journal article" date="2016" name="Sci. Rep.">
        <title>Insights into Adaptations to a Near-Obligate Nematode Endoparasitic Lifestyle from the Finished Genome of Drechmeria coniospora.</title>
        <authorList>
            <person name="Zhang L."/>
            <person name="Zhou Z."/>
            <person name="Guo Q."/>
            <person name="Fokkens L."/>
            <person name="Miskei M."/>
            <person name="Pocsi I."/>
            <person name="Zhang W."/>
            <person name="Chen M."/>
            <person name="Wang L."/>
            <person name="Sun Y."/>
            <person name="Donzelli B.G."/>
            <person name="Gibson D.M."/>
            <person name="Nelson D.R."/>
            <person name="Luo J.G."/>
            <person name="Rep M."/>
            <person name="Liu H."/>
            <person name="Yang S."/>
            <person name="Wang J."/>
            <person name="Krasnoff S.B."/>
            <person name="Xu Y."/>
            <person name="Molnar I."/>
            <person name="Lin M."/>
        </authorList>
    </citation>
    <scope>NUCLEOTIDE SEQUENCE [LARGE SCALE GENOMIC DNA]</scope>
    <source>
        <strain evidence="9 10">ARSEF 6962</strain>
    </source>
</reference>
<proteinExistence type="predicted"/>
<evidence type="ECO:0000256" key="3">
    <source>
        <dbReference type="ARBA" id="ARBA00022964"/>
    </source>
</evidence>
<feature type="region of interest" description="Disordered" evidence="6">
    <location>
        <begin position="25"/>
        <end position="47"/>
    </location>
</feature>
<feature type="chain" id="PRO_5007580362" evidence="7">
    <location>
        <begin position="23"/>
        <end position="313"/>
    </location>
</feature>
<dbReference type="InterPro" id="IPR044862">
    <property type="entry name" value="Pro_4_hyd_alph_FE2OG_OXY"/>
</dbReference>
<evidence type="ECO:0000256" key="4">
    <source>
        <dbReference type="ARBA" id="ARBA00023002"/>
    </source>
</evidence>
<evidence type="ECO:0000256" key="5">
    <source>
        <dbReference type="ARBA" id="ARBA00023004"/>
    </source>
</evidence>
<feature type="signal peptide" evidence="7">
    <location>
        <begin position="1"/>
        <end position="22"/>
    </location>
</feature>
<evidence type="ECO:0000259" key="8">
    <source>
        <dbReference type="SMART" id="SM00702"/>
    </source>
</evidence>
<evidence type="ECO:0000313" key="10">
    <source>
        <dbReference type="Proteomes" id="UP000076580"/>
    </source>
</evidence>
<dbReference type="GO" id="GO:0005783">
    <property type="term" value="C:endoplasmic reticulum"/>
    <property type="evidence" value="ECO:0007669"/>
    <property type="project" value="TreeGrafter"/>
</dbReference>
<dbReference type="Proteomes" id="UP000076580">
    <property type="component" value="Chromosome 03"/>
</dbReference>
<organism evidence="9 10">
    <name type="scientific">Drechmeria coniospora</name>
    <name type="common">Nematophagous fungus</name>
    <name type="synonym">Meria coniospora</name>
    <dbReference type="NCBI Taxonomy" id="98403"/>
    <lineage>
        <taxon>Eukaryota</taxon>
        <taxon>Fungi</taxon>
        <taxon>Dikarya</taxon>
        <taxon>Ascomycota</taxon>
        <taxon>Pezizomycotina</taxon>
        <taxon>Sordariomycetes</taxon>
        <taxon>Hypocreomycetidae</taxon>
        <taxon>Hypocreales</taxon>
        <taxon>Ophiocordycipitaceae</taxon>
        <taxon>Drechmeria</taxon>
    </lineage>
</organism>
<evidence type="ECO:0000256" key="2">
    <source>
        <dbReference type="ARBA" id="ARBA00022723"/>
    </source>
</evidence>
<gene>
    <name evidence="9" type="ORF">DCS_05951</name>
</gene>
<accession>A0A151GA91</accession>
<keyword evidence="2" id="KW-0479">Metal-binding</keyword>
<feature type="domain" description="Prolyl 4-hydroxylase alpha subunit" evidence="8">
    <location>
        <begin position="75"/>
        <end position="303"/>
    </location>
</feature>
<dbReference type="GO" id="GO:0005506">
    <property type="term" value="F:iron ion binding"/>
    <property type="evidence" value="ECO:0007669"/>
    <property type="project" value="InterPro"/>
</dbReference>
<evidence type="ECO:0000313" key="9">
    <source>
        <dbReference type="EMBL" id="KYK54001.1"/>
    </source>
</evidence>
<sequence length="313" mass="34199">MQTRELLAWAMLAVAGVVRAEADVPPPAESSEAVASDGVASDGEASEPAAPISIIPDDYTCVHPPYRAHIFSQSPLIVYLENFITPDERVHLQAIAYVAFSRLSCPPPPPRGLDSSFQLTSARSHGKFQSSVVLNPEGRAVSNSVRSSQSTTVKADAVVRCVEARALDFQGFDIPAVHVEGIQLVKYAPTQQYLHHTDWLKDPHKSIKEGGNRISSFFGSVKAVNVTGGGTNFPLQTAPTDSRWCRFVDCDQPYDAGVTFRPIEGNVVYWNNLHEDGRGDDRTLHAGLPVVSGEKIGINIWTRQAAVPDWWRN</sequence>
<dbReference type="STRING" id="98403.A0A151GA91"/>
<keyword evidence="10" id="KW-1185">Reference proteome</keyword>
<dbReference type="InterPro" id="IPR006620">
    <property type="entry name" value="Pro_4_hyd_alph"/>
</dbReference>
<dbReference type="EMBL" id="LAYC01000003">
    <property type="protein sequence ID" value="KYK54001.1"/>
    <property type="molecule type" value="Genomic_DNA"/>
</dbReference>
<dbReference type="PANTHER" id="PTHR10869">
    <property type="entry name" value="PROLYL 4-HYDROXYLASE ALPHA SUBUNIT"/>
    <property type="match status" value="1"/>
</dbReference>
<dbReference type="PANTHER" id="PTHR10869:SF246">
    <property type="entry name" value="TRANSMEMBRANE PROLYL 4-HYDROXYLASE"/>
    <property type="match status" value="1"/>
</dbReference>
<dbReference type="GO" id="GO:0031418">
    <property type="term" value="F:L-ascorbic acid binding"/>
    <property type="evidence" value="ECO:0007669"/>
    <property type="project" value="InterPro"/>
</dbReference>
<protein>
    <submittedName>
        <fullName evidence="9">2OG-Fe oxygenase superfamily protein</fullName>
    </submittedName>
</protein>
<keyword evidence="5" id="KW-0408">Iron</keyword>
<evidence type="ECO:0000256" key="7">
    <source>
        <dbReference type="SAM" id="SignalP"/>
    </source>
</evidence>
<keyword evidence="7" id="KW-0732">Signal</keyword>
<keyword evidence="4" id="KW-0560">Oxidoreductase</keyword>
<dbReference type="Gene3D" id="2.60.120.620">
    <property type="entry name" value="q2cbj1_9rhob like domain"/>
    <property type="match status" value="1"/>
</dbReference>
<dbReference type="Pfam" id="PF13640">
    <property type="entry name" value="2OG-FeII_Oxy_3"/>
    <property type="match status" value="1"/>
</dbReference>
<dbReference type="RefSeq" id="XP_040653353.1">
    <property type="nucleotide sequence ID" value="XM_040803249.1"/>
</dbReference>
<dbReference type="InParanoid" id="A0A151GA91"/>
<dbReference type="AlphaFoldDB" id="A0A151GA91"/>
<dbReference type="GeneID" id="63718594"/>
<evidence type="ECO:0000256" key="6">
    <source>
        <dbReference type="SAM" id="MobiDB-lite"/>
    </source>
</evidence>